<proteinExistence type="predicted"/>
<name>A0A2U2B6Q9_9BACT</name>
<gene>
    <name evidence="1" type="ORF">DDZ16_13560</name>
</gene>
<keyword evidence="2" id="KW-1185">Reference proteome</keyword>
<dbReference type="RefSeq" id="WP_109265023.1">
    <property type="nucleotide sequence ID" value="NZ_QEWP01000011.1"/>
</dbReference>
<accession>A0A2U2B6Q9</accession>
<evidence type="ECO:0000313" key="2">
    <source>
        <dbReference type="Proteomes" id="UP000244956"/>
    </source>
</evidence>
<protein>
    <submittedName>
        <fullName evidence="1">Uncharacterized protein</fullName>
    </submittedName>
</protein>
<sequence length="93" mass="10791">MASIRDLKKDINYLASEIVTEAYVRKMLFDGISEDQFKKVITDAIEFRNDLIAKINHPDGKDNPKKVKSFFRDVRKEMDQKSSELIDAVNNLK</sequence>
<dbReference type="EMBL" id="QEWP01000011">
    <property type="protein sequence ID" value="PWD98761.1"/>
    <property type="molecule type" value="Genomic_DNA"/>
</dbReference>
<evidence type="ECO:0000313" key="1">
    <source>
        <dbReference type="EMBL" id="PWD98761.1"/>
    </source>
</evidence>
<dbReference type="AlphaFoldDB" id="A0A2U2B6Q9"/>
<comment type="caution">
    <text evidence="1">The sequence shown here is derived from an EMBL/GenBank/DDBJ whole genome shotgun (WGS) entry which is preliminary data.</text>
</comment>
<dbReference type="Proteomes" id="UP000244956">
    <property type="component" value="Unassembled WGS sequence"/>
</dbReference>
<organism evidence="1 2">
    <name type="scientific">Marinilabilia rubra</name>
    <dbReference type="NCBI Taxonomy" id="2162893"/>
    <lineage>
        <taxon>Bacteria</taxon>
        <taxon>Pseudomonadati</taxon>
        <taxon>Bacteroidota</taxon>
        <taxon>Bacteroidia</taxon>
        <taxon>Marinilabiliales</taxon>
        <taxon>Marinilabiliaceae</taxon>
        <taxon>Marinilabilia</taxon>
    </lineage>
</organism>
<dbReference type="OrthoDB" id="1121857at2"/>
<reference evidence="1 2" key="1">
    <citation type="submission" date="2018-05" db="EMBL/GenBank/DDBJ databases">
        <title>Marinilabilia rubrum sp. nov., isolated from saltern sediment.</title>
        <authorList>
            <person name="Zhang R."/>
        </authorList>
    </citation>
    <scope>NUCLEOTIDE SEQUENCE [LARGE SCALE GENOMIC DNA]</scope>
    <source>
        <strain evidence="1 2">WTE16</strain>
    </source>
</reference>